<proteinExistence type="predicted"/>
<dbReference type="RefSeq" id="WP_332919698.1">
    <property type="nucleotide sequence ID" value="NZ_AP025292.1"/>
</dbReference>
<evidence type="ECO:0008006" key="4">
    <source>
        <dbReference type="Google" id="ProtNLM"/>
    </source>
</evidence>
<keyword evidence="3" id="KW-1185">Reference proteome</keyword>
<name>A0ABN6L5Q7_9BACT</name>
<feature type="signal peptide" evidence="1">
    <location>
        <begin position="1"/>
        <end position="21"/>
    </location>
</feature>
<evidence type="ECO:0000313" key="3">
    <source>
        <dbReference type="Proteomes" id="UP001354989"/>
    </source>
</evidence>
<reference evidence="2 3" key="1">
    <citation type="submission" date="2021-12" db="EMBL/GenBank/DDBJ databases">
        <title>Genome sequencing of bacteria with rrn-lacking chromosome and rrn-plasmid.</title>
        <authorList>
            <person name="Anda M."/>
            <person name="Iwasaki W."/>
        </authorList>
    </citation>
    <scope>NUCLEOTIDE SEQUENCE [LARGE SCALE GENOMIC DNA]</scope>
    <source>
        <strain evidence="2 3">NBRC 101262</strain>
    </source>
</reference>
<evidence type="ECO:0000256" key="1">
    <source>
        <dbReference type="SAM" id="SignalP"/>
    </source>
</evidence>
<sequence>MKKFYSIIGCLLFLGIGTAFGQSDELILKNGDQIHGELSKLVRNSIYFDADYGDEDFKIDWDDIMYFKTDRPFSIYLKGGERYYATFETDPSDSTAFIIRPVGSNDYFNTHRNRVVSIQTANTKFSDRFSMGLGLGYTFTKAKNVQQLTAQANAKYRAINWSLEGNVKTVNNSQDETTPTHRTDGSIAYNWTFYQSWFTGAGVTFLSNDEQKLSLRTSTQARIGTYLARTHTLDLLVSTGMAWTNENYSDPSIASANSAEAVLSAAFSIFGFGDFSINSSVDSYANLNTAGRYRVDFTVDISWDLPKGFLLKAGNTTNYDSKPVSPEAGTVDYVYYTTFGWKF</sequence>
<accession>A0ABN6L5Q7</accession>
<protein>
    <recommendedName>
        <fullName evidence="4">DUF481 domain-containing protein</fullName>
    </recommendedName>
</protein>
<organism evidence="2 3">
    <name type="scientific">Persicobacter psychrovividus</name>
    <dbReference type="NCBI Taxonomy" id="387638"/>
    <lineage>
        <taxon>Bacteria</taxon>
        <taxon>Pseudomonadati</taxon>
        <taxon>Bacteroidota</taxon>
        <taxon>Cytophagia</taxon>
        <taxon>Cytophagales</taxon>
        <taxon>Persicobacteraceae</taxon>
        <taxon>Persicobacter</taxon>
    </lineage>
</organism>
<dbReference type="Proteomes" id="UP001354989">
    <property type="component" value="Chromosome"/>
</dbReference>
<dbReference type="EMBL" id="AP025292">
    <property type="protein sequence ID" value="BDC98103.1"/>
    <property type="molecule type" value="Genomic_DNA"/>
</dbReference>
<evidence type="ECO:0000313" key="2">
    <source>
        <dbReference type="EMBL" id="BDC98103.1"/>
    </source>
</evidence>
<gene>
    <name evidence="2" type="ORF">PEPS_03840</name>
</gene>
<dbReference type="InterPro" id="IPR007433">
    <property type="entry name" value="DUF481"/>
</dbReference>
<feature type="chain" id="PRO_5046693481" description="DUF481 domain-containing protein" evidence="1">
    <location>
        <begin position="22"/>
        <end position="343"/>
    </location>
</feature>
<dbReference type="Pfam" id="PF04338">
    <property type="entry name" value="DUF481"/>
    <property type="match status" value="1"/>
</dbReference>
<keyword evidence="1" id="KW-0732">Signal</keyword>